<dbReference type="AlphaFoldDB" id="C0EHU4"/>
<evidence type="ECO:0000313" key="2">
    <source>
        <dbReference type="Proteomes" id="UP000003340"/>
    </source>
</evidence>
<organism evidence="1 2">
    <name type="scientific">[Clostridium] methylpentosum DSM 5476</name>
    <dbReference type="NCBI Taxonomy" id="537013"/>
    <lineage>
        <taxon>Bacteria</taxon>
        <taxon>Bacillati</taxon>
        <taxon>Bacillota</taxon>
        <taxon>Clostridia</taxon>
        <taxon>Eubacteriales</taxon>
        <taxon>Oscillospiraceae</taxon>
        <taxon>Oscillospiraceae incertae sedis</taxon>
    </lineage>
</organism>
<dbReference type="HOGENOM" id="CLU_1966738_0_0_9"/>
<evidence type="ECO:0000313" key="1">
    <source>
        <dbReference type="EMBL" id="EEG28916.1"/>
    </source>
</evidence>
<accession>C0EHU4</accession>
<protein>
    <submittedName>
        <fullName evidence="1">Uncharacterized protein</fullName>
    </submittedName>
</protein>
<proteinExistence type="predicted"/>
<reference evidence="1 2" key="2">
    <citation type="submission" date="2009-02" db="EMBL/GenBank/DDBJ databases">
        <title>Draft genome sequence of Clostridium methylpentosum (DSM 5476).</title>
        <authorList>
            <person name="Sudarsanam P."/>
            <person name="Ley R."/>
            <person name="Guruge J."/>
            <person name="Turnbaugh P.J."/>
            <person name="Mahowald M."/>
            <person name="Liep D."/>
            <person name="Gordon J."/>
        </authorList>
    </citation>
    <scope>NUCLEOTIDE SEQUENCE [LARGE SCALE GENOMIC DNA]</scope>
    <source>
        <strain evidence="1 2">DSM 5476</strain>
    </source>
</reference>
<comment type="caution">
    <text evidence="1">The sequence shown here is derived from an EMBL/GenBank/DDBJ whole genome shotgun (WGS) entry which is preliminary data.</text>
</comment>
<keyword evidence="2" id="KW-1185">Reference proteome</keyword>
<reference evidence="1 2" key="1">
    <citation type="submission" date="2009-01" db="EMBL/GenBank/DDBJ databases">
        <authorList>
            <person name="Fulton L."/>
            <person name="Clifton S."/>
            <person name="Fulton B."/>
            <person name="Xu J."/>
            <person name="Minx P."/>
            <person name="Pepin K.H."/>
            <person name="Johnson M."/>
            <person name="Bhonagiri V."/>
            <person name="Nash W.E."/>
            <person name="Mardis E.R."/>
            <person name="Wilson R.K."/>
        </authorList>
    </citation>
    <scope>NUCLEOTIDE SEQUENCE [LARGE SCALE GENOMIC DNA]</scope>
    <source>
        <strain evidence="1 2">DSM 5476</strain>
    </source>
</reference>
<dbReference type="EMBL" id="ACEC01000122">
    <property type="protein sequence ID" value="EEG28916.1"/>
    <property type="molecule type" value="Genomic_DNA"/>
</dbReference>
<dbReference type="Proteomes" id="UP000003340">
    <property type="component" value="Unassembled WGS sequence"/>
</dbReference>
<name>C0EHU4_9FIRM</name>
<sequence length="127" mass="14415">MFEKQKLKGTIQKLRRSTTLRPSAPAPRQRLSRRFWSKRIRATLSFLTDTPLKLKRCAASSPGFKWENPEQGRELARRQGHSLEYASGLFAVPVDSSCTVFRSSHFTETLPCVHLVFTLAAGKNPLQ</sequence>
<dbReference type="STRING" id="537013.CLOSTMETH_03439"/>
<gene>
    <name evidence="1" type="ORF">CLOSTMETH_03439</name>
</gene>